<dbReference type="EMBL" id="QTSX02005810">
    <property type="protein sequence ID" value="KAJ9057279.1"/>
    <property type="molecule type" value="Genomic_DNA"/>
</dbReference>
<protein>
    <submittedName>
        <fullName evidence="1">Ubiquitin C-terminal hydrolase Ubp14</fullName>
        <ecNumber evidence="1">3.4.19.12</ecNumber>
    </submittedName>
</protein>
<organism evidence="1 2">
    <name type="scientific">Entomophthora muscae</name>
    <dbReference type="NCBI Taxonomy" id="34485"/>
    <lineage>
        <taxon>Eukaryota</taxon>
        <taxon>Fungi</taxon>
        <taxon>Fungi incertae sedis</taxon>
        <taxon>Zoopagomycota</taxon>
        <taxon>Entomophthoromycotina</taxon>
        <taxon>Entomophthoromycetes</taxon>
        <taxon>Entomophthorales</taxon>
        <taxon>Entomophthoraceae</taxon>
        <taxon>Entomophthora</taxon>
    </lineage>
</organism>
<dbReference type="EC" id="3.4.19.12" evidence="1"/>
<keyword evidence="2" id="KW-1185">Reference proteome</keyword>
<dbReference type="Proteomes" id="UP001165960">
    <property type="component" value="Unassembled WGS sequence"/>
</dbReference>
<proteinExistence type="predicted"/>
<evidence type="ECO:0000313" key="1">
    <source>
        <dbReference type="EMBL" id="KAJ9057279.1"/>
    </source>
</evidence>
<keyword evidence="1" id="KW-0378">Hydrolase</keyword>
<evidence type="ECO:0000313" key="2">
    <source>
        <dbReference type="Proteomes" id="UP001165960"/>
    </source>
</evidence>
<name>A0ACC2S4H9_9FUNG</name>
<comment type="caution">
    <text evidence="1">The sequence shown here is derived from an EMBL/GenBank/DDBJ whole genome shotgun (WGS) entry which is preliminary data.</text>
</comment>
<reference evidence="1" key="1">
    <citation type="submission" date="2022-04" db="EMBL/GenBank/DDBJ databases">
        <title>Genome of the entomopathogenic fungus Entomophthora muscae.</title>
        <authorList>
            <person name="Elya C."/>
            <person name="Lovett B.R."/>
            <person name="Lee E."/>
            <person name="Macias A.M."/>
            <person name="Hajek A.E."/>
            <person name="De Bivort B.L."/>
            <person name="Kasson M.T."/>
            <person name="De Fine Licht H.H."/>
            <person name="Stajich J.E."/>
        </authorList>
    </citation>
    <scope>NUCLEOTIDE SEQUENCE</scope>
    <source>
        <strain evidence="1">Berkeley</strain>
    </source>
</reference>
<sequence>MDCPHVSNICFASINATTEFYKEECYYCFDNQDSPAGVDLCLSCLFLGCKPDSTQDDQKACHSLMHLDKNPGHHLTLNIRRTKVSPPSGRHIENQPPSPKMTKLAIPGEESEEEKYQIHYQPHCLTCNKDLSPENNPKLADIIRNIESASSALHKSNVQAWEETRTSCEHVLCAEQFPDLKPVSNEVKCEGCDLKNNLWLCFTCGALGCGRRQYDGSGGNGHGLAHFQNTGHKVSVKLGTITPEGDADVYCYGCDDERVDPELKEHLSKLGIHIHDQVKTEKSVTELQIEHNLLFDFNMTTEDGKQLTPLGGPGLTGLKNLGNSCYMASVVQALFVLPSFKERYLASADLHHLMCQENPLDCFHCQASKLAYGLYSGRYSQVQDEHQDGIPPTMFKRLVGKGHHEFSTMQQQDAFEYAGHLLNVMERYEKASGLSPSMANFQFKQEHRLECQGCSRARYSSDTTHTLSLPVPEAQSVSLEDCFAKFFEPELVEGYNCPQCKVSTVAVKTTRFLTYPKVLILNLRQFALVNWVPTKLEIPVAMPSSGDLKPLLEKYRAPQRADGELLLPDQPEGHPQEINQDLVNQMMSMGLSQAQCQRALRATGGSDVDAAVSWVFEHMDDPDVEELPASSSGPDPESIAMLVSMGFSETHAAQALRSTDSNMERAVEWIFSHPEGSTSDQPPSADAGVEDLSASYILKAFVSHKGTSTHCGHYVAHVNVPDQPAWVLFNDNKVAAQPEPPVENAYLYFFQRQDAM</sequence>
<gene>
    <name evidence="1" type="primary">ubp14_2</name>
    <name evidence="1" type="ORF">DSO57_1024270</name>
</gene>
<accession>A0ACC2S4H9</accession>